<name>A0A343TMU3_9EURY</name>
<evidence type="ECO:0000313" key="2">
    <source>
        <dbReference type="EMBL" id="AUX10415.1"/>
    </source>
</evidence>
<dbReference type="GeneID" id="37879156"/>
<dbReference type="Pfam" id="PF02613">
    <property type="entry name" value="Nitrate_red_del"/>
    <property type="match status" value="1"/>
</dbReference>
<dbReference type="PANTHER" id="PTHR34227:SF1">
    <property type="entry name" value="DIMETHYL SULFOXIDE REDUCTASE CHAPERONE-RELATED"/>
    <property type="match status" value="1"/>
</dbReference>
<protein>
    <submittedName>
        <fullName evidence="2">Chaperone protein TorD</fullName>
    </submittedName>
</protein>
<dbReference type="PANTHER" id="PTHR34227">
    <property type="entry name" value="CHAPERONE PROTEIN YCDY"/>
    <property type="match status" value="1"/>
</dbReference>
<dbReference type="AlphaFoldDB" id="A0A343TMU3"/>
<dbReference type="Gene3D" id="1.10.3480.10">
    <property type="entry name" value="TorD-like"/>
    <property type="match status" value="1"/>
</dbReference>
<dbReference type="SUPFAM" id="SSF89155">
    <property type="entry name" value="TorD-like"/>
    <property type="match status" value="1"/>
</dbReference>
<sequence>MNQQSRDELLAGAERRGNSYKFLSACYRLPDEEWRETMNAARDAALHPSLEELVGTTPPEREDLRVDYAKLFVGPFEVLAPPYGSVYMEQHGRAMGDSTLDVERRYRQEGLDIDLEEPADHVVAELEFMYYLVVSEAEAIGGDDPETGLEYLEKQQSFLETHLGNWIGAFANNVVENADTEFYRTLGEETAPFVEEDLSRIRDRIDRLDAETPE</sequence>
<dbReference type="InterPro" id="IPR050289">
    <property type="entry name" value="TorD/DmsD_chaperones"/>
</dbReference>
<dbReference type="EMBL" id="CP025066">
    <property type="protein sequence ID" value="AUX10415.1"/>
    <property type="molecule type" value="Genomic_DNA"/>
</dbReference>
<dbReference type="InterPro" id="IPR036411">
    <property type="entry name" value="TorD-like_sf"/>
</dbReference>
<dbReference type="Proteomes" id="UP000263012">
    <property type="component" value="Chromosome"/>
</dbReference>
<dbReference type="InterPro" id="IPR020945">
    <property type="entry name" value="DMSO/NO3_reduct_chaperone"/>
</dbReference>
<keyword evidence="3" id="KW-1185">Reference proteome</keyword>
<dbReference type="RefSeq" id="WP_119820644.1">
    <property type="nucleotide sequence ID" value="NZ_CP025066.1"/>
</dbReference>
<dbReference type="KEGG" id="hdf:AArcSl_2800"/>
<organism evidence="2 3">
    <name type="scientific">Halalkaliarchaeum desulfuricum</name>
    <dbReference type="NCBI Taxonomy" id="2055893"/>
    <lineage>
        <taxon>Archaea</taxon>
        <taxon>Methanobacteriati</taxon>
        <taxon>Methanobacteriota</taxon>
        <taxon>Stenosarchaea group</taxon>
        <taxon>Halobacteria</taxon>
        <taxon>Halobacteriales</taxon>
        <taxon>Haloferacaceae</taxon>
        <taxon>Halalkaliarchaeum</taxon>
    </lineage>
</organism>
<reference evidence="3" key="1">
    <citation type="submission" date="2017-11" db="EMBL/GenBank/DDBJ databases">
        <title>Phenotypic and genomic properties of facultatively anaerobic sulfur-reducing natronoarchaea from hypersaline soda lakes.</title>
        <authorList>
            <person name="Sorokin D.Y."/>
            <person name="Kublanov I.V."/>
            <person name="Roman P."/>
            <person name="Sinninghe Damste J.S."/>
            <person name="Golyshin P.N."/>
            <person name="Rojo D."/>
            <person name="Ciordia S."/>
            <person name="Mena M.D.C."/>
            <person name="Ferrer M."/>
            <person name="Messina E."/>
            <person name="Smedile F."/>
            <person name="La Spada G."/>
            <person name="La Cono V."/>
            <person name="Yakimov M.M."/>
        </authorList>
    </citation>
    <scope>NUCLEOTIDE SEQUENCE [LARGE SCALE GENOMIC DNA]</scope>
    <source>
        <strain evidence="3">AArc-Sl</strain>
    </source>
</reference>
<accession>A0A343TMU3</accession>
<proteinExistence type="predicted"/>
<evidence type="ECO:0000313" key="3">
    <source>
        <dbReference type="Proteomes" id="UP000263012"/>
    </source>
</evidence>
<dbReference type="OrthoDB" id="320758at2157"/>
<gene>
    <name evidence="2" type="primary">torD6</name>
    <name evidence="2" type="ORF">AArcSl_2800</name>
</gene>
<evidence type="ECO:0000256" key="1">
    <source>
        <dbReference type="ARBA" id="ARBA00023186"/>
    </source>
</evidence>
<keyword evidence="1" id="KW-0143">Chaperone</keyword>